<dbReference type="AlphaFoldDB" id="A0A655ESC2"/>
<dbReference type="EMBL" id="CQPA01000110">
    <property type="protein sequence ID" value="CNV33705.1"/>
    <property type="molecule type" value="Genomic_DNA"/>
</dbReference>
<protein>
    <submittedName>
        <fullName evidence="1">Uncharacterized protein</fullName>
    </submittedName>
</protein>
<accession>A0A655ESC2</accession>
<name>A0A655ESC2_SALET</name>
<gene>
    <name evidence="1" type="ORF">ERS008198_05101</name>
</gene>
<dbReference type="Proteomes" id="UP000041314">
    <property type="component" value="Unassembled WGS sequence"/>
</dbReference>
<proteinExistence type="predicted"/>
<evidence type="ECO:0000313" key="2">
    <source>
        <dbReference type="Proteomes" id="UP000041314"/>
    </source>
</evidence>
<sequence length="67" mass="7385">MILSFSNPIIFLFRDAITPLLFFIFKVTKDEMTLISCPSIVFNTLVRDGGNGILAPPIPNAFSIPKA</sequence>
<evidence type="ECO:0000313" key="1">
    <source>
        <dbReference type="EMBL" id="CNV33705.1"/>
    </source>
</evidence>
<reference evidence="1 2" key="1">
    <citation type="submission" date="2015-03" db="EMBL/GenBank/DDBJ databases">
        <authorList>
            <consortium name="Pathogen Informatics"/>
        </authorList>
    </citation>
    <scope>NUCLEOTIDE SEQUENCE [LARGE SCALE GENOMIC DNA]</scope>
    <source>
        <strain evidence="1 2">A1104</strain>
    </source>
</reference>
<organism evidence="1 2">
    <name type="scientific">Salmonella enterica subsp. enterica serovar Bovismorbificans</name>
    <dbReference type="NCBI Taxonomy" id="58097"/>
    <lineage>
        <taxon>Bacteria</taxon>
        <taxon>Pseudomonadati</taxon>
        <taxon>Pseudomonadota</taxon>
        <taxon>Gammaproteobacteria</taxon>
        <taxon>Enterobacterales</taxon>
        <taxon>Enterobacteriaceae</taxon>
        <taxon>Salmonella</taxon>
    </lineage>
</organism>